<dbReference type="PANTHER" id="PTHR12714:SF9">
    <property type="entry name" value="PROTEIN-S-ISOPRENYLCYSTEINE O-METHYLTRANSFERASE"/>
    <property type="match status" value="1"/>
</dbReference>
<dbReference type="EMBL" id="KB445793">
    <property type="protein sequence ID" value="EMD40150.1"/>
    <property type="molecule type" value="Genomic_DNA"/>
</dbReference>
<evidence type="ECO:0000256" key="4">
    <source>
        <dbReference type="ARBA" id="ARBA00023136"/>
    </source>
</evidence>
<dbReference type="EC" id="2.1.1.100" evidence="5"/>
<dbReference type="AlphaFoldDB" id="M2R6B7"/>
<keyword evidence="5" id="KW-0949">S-adenosyl-L-methionine</keyword>
<comment type="similarity">
    <text evidence="5">Belongs to the class VI-like SAM-binding methyltransferase superfamily. Isoprenylcysteine carboxyl methyltransferase family.</text>
</comment>
<dbReference type="GO" id="GO:0005789">
    <property type="term" value="C:endoplasmic reticulum membrane"/>
    <property type="evidence" value="ECO:0007669"/>
    <property type="project" value="UniProtKB-SubCell"/>
</dbReference>
<dbReference type="STRING" id="914234.M2R6B7"/>
<comment type="caution">
    <text evidence="5">Lacks conserved residue(s) required for the propagation of feature annotation.</text>
</comment>
<dbReference type="Proteomes" id="UP000016930">
    <property type="component" value="Unassembled WGS sequence"/>
</dbReference>
<keyword evidence="5" id="KW-0256">Endoplasmic reticulum</keyword>
<dbReference type="GO" id="GO:0032259">
    <property type="term" value="P:methylation"/>
    <property type="evidence" value="ECO:0007669"/>
    <property type="project" value="UniProtKB-KW"/>
</dbReference>
<keyword evidence="3 5" id="KW-1133">Transmembrane helix</keyword>
<feature type="transmembrane region" description="Helical" evidence="5">
    <location>
        <begin position="82"/>
        <end position="104"/>
    </location>
</feature>
<evidence type="ECO:0000256" key="1">
    <source>
        <dbReference type="ARBA" id="ARBA00004141"/>
    </source>
</evidence>
<evidence type="ECO:0000313" key="6">
    <source>
        <dbReference type="EMBL" id="EMD40150.1"/>
    </source>
</evidence>
<gene>
    <name evidence="6" type="ORF">CERSUDRAFT_45691</name>
</gene>
<dbReference type="Pfam" id="PF04140">
    <property type="entry name" value="ICMT"/>
    <property type="match status" value="1"/>
</dbReference>
<sequence length="220" mass="24904">ACTAPQPPPSREEINKFNGVKRSFVERTVSLITPTLKYTFWATSLCESAVILARKFPTCPISHSVLKALTDQKSLSTYADRLFFAGCGLTITGALIRVACYRHLGRMFTYQLAVRDGHQLVTNGPYSVVRHPSYATGIVSCIGVALVTLGRGAYLSECFRVWDEPARRLLAVAWLIVLSWVPYMSLTRPQLEDEVLRREFGEQWEEWARRTPYRLIPGIY</sequence>
<protein>
    <recommendedName>
        <fullName evidence="5">Protein-S-isoprenylcysteine O-methyltransferase</fullName>
        <ecNumber evidence="5">2.1.1.100</ecNumber>
    </recommendedName>
</protein>
<keyword evidence="5" id="KW-0808">Transferase</keyword>
<name>M2R6B7_CERS8</name>
<keyword evidence="2 5" id="KW-0812">Transmembrane</keyword>
<comment type="subcellular location">
    <subcellularLocation>
        <location evidence="5">Endoplasmic reticulum membrane</location>
        <topology evidence="5">Multi-pass membrane protein</topology>
    </subcellularLocation>
    <subcellularLocation>
        <location evidence="1">Membrane</location>
        <topology evidence="1">Multi-pass membrane protein</topology>
    </subcellularLocation>
</comment>
<keyword evidence="5" id="KW-0489">Methyltransferase</keyword>
<evidence type="ECO:0000256" key="5">
    <source>
        <dbReference type="RuleBase" id="RU362022"/>
    </source>
</evidence>
<evidence type="ECO:0000256" key="2">
    <source>
        <dbReference type="ARBA" id="ARBA00022692"/>
    </source>
</evidence>
<keyword evidence="7" id="KW-1185">Reference proteome</keyword>
<dbReference type="HOGENOM" id="CLU_065200_6_0_1"/>
<accession>M2R6B7</accession>
<proteinExistence type="inferred from homology"/>
<keyword evidence="4 5" id="KW-0472">Membrane</keyword>
<feature type="transmembrane region" description="Helical" evidence="5">
    <location>
        <begin position="134"/>
        <end position="154"/>
    </location>
</feature>
<dbReference type="Gene3D" id="1.20.120.1630">
    <property type="match status" value="1"/>
</dbReference>
<organism evidence="6 7">
    <name type="scientific">Ceriporiopsis subvermispora (strain B)</name>
    <name type="common">White-rot fungus</name>
    <name type="synonym">Gelatoporia subvermispora</name>
    <dbReference type="NCBI Taxonomy" id="914234"/>
    <lineage>
        <taxon>Eukaryota</taxon>
        <taxon>Fungi</taxon>
        <taxon>Dikarya</taxon>
        <taxon>Basidiomycota</taxon>
        <taxon>Agaricomycotina</taxon>
        <taxon>Agaricomycetes</taxon>
        <taxon>Polyporales</taxon>
        <taxon>Gelatoporiaceae</taxon>
        <taxon>Gelatoporia</taxon>
    </lineage>
</organism>
<evidence type="ECO:0000256" key="3">
    <source>
        <dbReference type="ARBA" id="ARBA00022989"/>
    </source>
</evidence>
<feature type="transmembrane region" description="Helical" evidence="5">
    <location>
        <begin position="166"/>
        <end position="183"/>
    </location>
</feature>
<dbReference type="InterPro" id="IPR007269">
    <property type="entry name" value="ICMT_MeTrfase"/>
</dbReference>
<dbReference type="GO" id="GO:0004671">
    <property type="term" value="F:protein C-terminal S-isoprenylcysteine carboxyl O-methyltransferase activity"/>
    <property type="evidence" value="ECO:0007669"/>
    <property type="project" value="UniProtKB-EC"/>
</dbReference>
<comment type="catalytic activity">
    <reaction evidence="5">
        <text>[protein]-C-terminal S-[(2E,6E)-farnesyl]-L-cysteine + S-adenosyl-L-methionine = [protein]-C-terminal S-[(2E,6E)-farnesyl]-L-cysteine methyl ester + S-adenosyl-L-homocysteine</text>
        <dbReference type="Rhea" id="RHEA:21672"/>
        <dbReference type="Rhea" id="RHEA-COMP:12125"/>
        <dbReference type="Rhea" id="RHEA-COMP:12126"/>
        <dbReference type="ChEBI" id="CHEBI:57856"/>
        <dbReference type="ChEBI" id="CHEBI:59789"/>
        <dbReference type="ChEBI" id="CHEBI:90510"/>
        <dbReference type="ChEBI" id="CHEBI:90511"/>
        <dbReference type="EC" id="2.1.1.100"/>
    </reaction>
</comment>
<reference evidence="6 7" key="1">
    <citation type="journal article" date="2012" name="Proc. Natl. Acad. Sci. U.S.A.">
        <title>Comparative genomics of Ceriporiopsis subvermispora and Phanerochaete chrysosporium provide insight into selective ligninolysis.</title>
        <authorList>
            <person name="Fernandez-Fueyo E."/>
            <person name="Ruiz-Duenas F.J."/>
            <person name="Ferreira P."/>
            <person name="Floudas D."/>
            <person name="Hibbett D.S."/>
            <person name="Canessa P."/>
            <person name="Larrondo L.F."/>
            <person name="James T.Y."/>
            <person name="Seelenfreund D."/>
            <person name="Lobos S."/>
            <person name="Polanco R."/>
            <person name="Tello M."/>
            <person name="Honda Y."/>
            <person name="Watanabe T."/>
            <person name="Watanabe T."/>
            <person name="Ryu J.S."/>
            <person name="Kubicek C.P."/>
            <person name="Schmoll M."/>
            <person name="Gaskell J."/>
            <person name="Hammel K.E."/>
            <person name="St John F.J."/>
            <person name="Vanden Wymelenberg A."/>
            <person name="Sabat G."/>
            <person name="Splinter BonDurant S."/>
            <person name="Syed K."/>
            <person name="Yadav J.S."/>
            <person name="Doddapaneni H."/>
            <person name="Subramanian V."/>
            <person name="Lavin J.L."/>
            <person name="Oguiza J.A."/>
            <person name="Perez G."/>
            <person name="Pisabarro A.G."/>
            <person name="Ramirez L."/>
            <person name="Santoyo F."/>
            <person name="Master E."/>
            <person name="Coutinho P.M."/>
            <person name="Henrissat B."/>
            <person name="Lombard V."/>
            <person name="Magnuson J.K."/>
            <person name="Kuees U."/>
            <person name="Hori C."/>
            <person name="Igarashi K."/>
            <person name="Samejima M."/>
            <person name="Held B.W."/>
            <person name="Barry K.W."/>
            <person name="LaButti K.M."/>
            <person name="Lapidus A."/>
            <person name="Lindquist E.A."/>
            <person name="Lucas S.M."/>
            <person name="Riley R."/>
            <person name="Salamov A.A."/>
            <person name="Hoffmeister D."/>
            <person name="Schwenk D."/>
            <person name="Hadar Y."/>
            <person name="Yarden O."/>
            <person name="de Vries R.P."/>
            <person name="Wiebenga A."/>
            <person name="Stenlid J."/>
            <person name="Eastwood D."/>
            <person name="Grigoriev I.V."/>
            <person name="Berka R.M."/>
            <person name="Blanchette R.A."/>
            <person name="Kersten P."/>
            <person name="Martinez A.T."/>
            <person name="Vicuna R."/>
            <person name="Cullen D."/>
        </authorList>
    </citation>
    <scope>NUCLEOTIDE SEQUENCE [LARGE SCALE GENOMIC DNA]</scope>
    <source>
        <strain evidence="6 7">B</strain>
    </source>
</reference>
<dbReference type="PANTHER" id="PTHR12714">
    <property type="entry name" value="PROTEIN-S ISOPRENYLCYSTEINE O-METHYLTRANSFERASE"/>
    <property type="match status" value="1"/>
</dbReference>
<evidence type="ECO:0000313" key="7">
    <source>
        <dbReference type="Proteomes" id="UP000016930"/>
    </source>
</evidence>
<feature type="non-terminal residue" evidence="6">
    <location>
        <position position="1"/>
    </location>
</feature>
<dbReference type="OrthoDB" id="422086at2759"/>